<name>A0A6J5RVV4_9CAUD</name>
<dbReference type="EMBL" id="LR797237">
    <property type="protein sequence ID" value="CAB4196094.1"/>
    <property type="molecule type" value="Genomic_DNA"/>
</dbReference>
<dbReference type="EMBL" id="LR796839">
    <property type="protein sequence ID" value="CAB4169199.1"/>
    <property type="molecule type" value="Genomic_DNA"/>
</dbReference>
<feature type="domain" description="Peptidase S74" evidence="3">
    <location>
        <begin position="819"/>
        <end position="917"/>
    </location>
</feature>
<dbReference type="EMBL" id="LR796442">
    <property type="protein sequence ID" value="CAB4145017.1"/>
    <property type="molecule type" value="Genomic_DNA"/>
</dbReference>
<gene>
    <name evidence="6" type="ORF">UFOVP1053_17</name>
    <name evidence="7" type="ORF">UFOVP1297_56</name>
    <name evidence="8" type="ORF">UFOVP1647_34</name>
    <name evidence="4" type="ORF">UFOVP472_17</name>
    <name evidence="5" type="ORF">UFOVP891_50</name>
</gene>
<evidence type="ECO:0000313" key="8">
    <source>
        <dbReference type="EMBL" id="CAB4221898.1"/>
    </source>
</evidence>
<evidence type="ECO:0000313" key="6">
    <source>
        <dbReference type="EMBL" id="CAB4180757.1"/>
    </source>
</evidence>
<organism evidence="7">
    <name type="scientific">uncultured Caudovirales phage</name>
    <dbReference type="NCBI Taxonomy" id="2100421"/>
    <lineage>
        <taxon>Viruses</taxon>
        <taxon>Duplodnaviria</taxon>
        <taxon>Heunggongvirae</taxon>
        <taxon>Uroviricota</taxon>
        <taxon>Caudoviricetes</taxon>
        <taxon>Peduoviridae</taxon>
        <taxon>Maltschvirus</taxon>
        <taxon>Maltschvirus maltsch</taxon>
    </lineage>
</organism>
<keyword evidence="2" id="KW-0946">Virion</keyword>
<dbReference type="EMBL" id="LR797507">
    <property type="protein sequence ID" value="CAB4221898.1"/>
    <property type="molecule type" value="Genomic_DNA"/>
</dbReference>
<dbReference type="PROSITE" id="PS51688">
    <property type="entry name" value="ICA"/>
    <property type="match status" value="1"/>
</dbReference>
<evidence type="ECO:0000256" key="1">
    <source>
        <dbReference type="ARBA" id="ARBA00004328"/>
    </source>
</evidence>
<evidence type="ECO:0000256" key="2">
    <source>
        <dbReference type="ARBA" id="ARBA00022732"/>
    </source>
</evidence>
<protein>
    <submittedName>
        <fullName evidence="7">Intramolecular chaperone auto-processing domain containing protein</fullName>
    </submittedName>
</protein>
<dbReference type="InterPro" id="IPR030392">
    <property type="entry name" value="S74_ICA"/>
</dbReference>
<keyword evidence="2" id="KW-1227">Viral tail protein</keyword>
<sequence length="918" mass="91537">MSNSYYDHGGVPAAGSLPSSAQIRSEFDAIEAGFDKMPTLTGNAGLPVFVNAAESALECISASSARTKLGLGSGDSPTFTNVTLTGMLSVTGSGLFSGLVRSGTASAGASLEAYSAGAILTITPNNASGATGVKYDTSFVAGGNGPHVFAVGGSTVASISSTGLAVTGLLVGPGTLNYTALIYKAGANVNYLQLANASTGTAAGNGLLVGNDAAGLGVLNSQQSDLVMSSSGGERGRFTSTGLAVTGTLSATGTGLFNDTLTISSTSGRVVQTATTGTSNCLTNYNNTGGTYYAGIEGLVSGLGGTSYALVRFAPTGRVIQDIINSVPITTVSSTGLAVTGTVSATGIALNANPVSSGTSQNFIQLNNTGGQFYIGQESSVGGAFFAGASAYDKVLYSSDPITVIVGGVKRGVFGFTGLAVTGTFSASDLISAGTPATAGHVISYESLTSVALPSQTRGSFYGYKTGSNYYGLSFRGGFDTFGNGSGAVQLWQAATSGTDALTFSISGAAFPLALSVAGAATFSSNVVFGAEGKIAQNSSGLDVVPATGRSLRVLNTAMSAVKFSVAESTGDTVVAGTLTVGAPSTVSTSLTVNGAVDVNAVFVTAGMTASGGGGNYRSRRDTGVVGWTSGILGSAGATNWSVYDIVNSAFALDIAPGAAPAITTYGNLTIANASALRGSYGGGGVTSNLAIGDGAIVGAASGTYNTAVGYSALNGVTTGSLNVAVGSNALQGNLGGGNNTAVGVNALLANVGGSHNVAVGYSALASNTSGAGNTTINARTSAGIYAPVFDPTTENNRFCMGSTAVTNAYIQVGWTVVSDARDKIDFAPVPHGLDFVRNLQPTAYRYKPDREATEGHGPVRYGFKAQDVLALEGSNPVIVDAEDADKLRFNDQSLIAVLVNAIQELNAKFDAYVLTHP</sequence>
<proteinExistence type="predicted"/>
<accession>A0A6J5RVV4</accession>
<evidence type="ECO:0000259" key="3">
    <source>
        <dbReference type="PROSITE" id="PS51688"/>
    </source>
</evidence>
<dbReference type="Pfam" id="PF13884">
    <property type="entry name" value="Peptidase_S74"/>
    <property type="match status" value="1"/>
</dbReference>
<dbReference type="EMBL" id="LR797004">
    <property type="protein sequence ID" value="CAB4180757.1"/>
    <property type="molecule type" value="Genomic_DNA"/>
</dbReference>
<reference evidence="7" key="1">
    <citation type="submission" date="2020-05" db="EMBL/GenBank/DDBJ databases">
        <authorList>
            <person name="Chiriac C."/>
            <person name="Salcher M."/>
            <person name="Ghai R."/>
            <person name="Kavagutti S V."/>
        </authorList>
    </citation>
    <scope>NUCLEOTIDE SEQUENCE</scope>
</reference>
<evidence type="ECO:0000313" key="4">
    <source>
        <dbReference type="EMBL" id="CAB4145017.1"/>
    </source>
</evidence>
<evidence type="ECO:0000313" key="7">
    <source>
        <dbReference type="EMBL" id="CAB4196094.1"/>
    </source>
</evidence>
<evidence type="ECO:0000313" key="5">
    <source>
        <dbReference type="EMBL" id="CAB4169199.1"/>
    </source>
</evidence>
<dbReference type="GO" id="GO:0098015">
    <property type="term" value="C:virus tail"/>
    <property type="evidence" value="ECO:0007669"/>
    <property type="project" value="UniProtKB-KW"/>
</dbReference>
<comment type="subcellular location">
    <subcellularLocation>
        <location evidence="1">Virion</location>
    </subcellularLocation>
</comment>